<reference evidence="2" key="3">
    <citation type="journal article" date="2021" name="Syst. Appl. Microbiol.">
        <title>Roseomonas hellenica sp. nov., isolated from roots of wild-growing Alkanna tinctoria.</title>
        <authorList>
            <person name="Rat A."/>
            <person name="Naranjo H.D."/>
            <person name="Lebbe L."/>
            <person name="Cnockaert M."/>
            <person name="Krigas N."/>
            <person name="Grigoriadou K."/>
            <person name="Maloupa E."/>
            <person name="Willems A."/>
        </authorList>
    </citation>
    <scope>NUCLEOTIDE SEQUENCE</scope>
    <source>
        <strain evidence="2">LMG 31161</strain>
    </source>
</reference>
<protein>
    <submittedName>
        <fullName evidence="2">Uncharacterized protein</fullName>
    </submittedName>
</protein>
<gene>
    <name evidence="3" type="ORF">GWK15_21725</name>
    <name evidence="2" type="ORF">GXW75_16400</name>
</gene>
<keyword evidence="1" id="KW-0472">Membrane</keyword>
<evidence type="ECO:0000313" key="4">
    <source>
        <dbReference type="Proteomes" id="UP000746741"/>
    </source>
</evidence>
<dbReference type="Proteomes" id="UP001138708">
    <property type="component" value="Unassembled WGS sequence"/>
</dbReference>
<keyword evidence="1" id="KW-1133">Transmembrane helix</keyword>
<dbReference type="EMBL" id="JAAEDK010000038">
    <property type="protein sequence ID" value="MBR0660840.1"/>
    <property type="molecule type" value="Genomic_DNA"/>
</dbReference>
<name>A0A9X9WKI0_9PROT</name>
<evidence type="ECO:0000313" key="3">
    <source>
        <dbReference type="EMBL" id="NKE19591.1"/>
    </source>
</evidence>
<accession>A0A9X9WKI0</accession>
<evidence type="ECO:0000256" key="1">
    <source>
        <dbReference type="SAM" id="Phobius"/>
    </source>
</evidence>
<dbReference type="EMBL" id="JAAVUP010000011">
    <property type="protein sequence ID" value="NKE19591.1"/>
    <property type="molecule type" value="Genomic_DNA"/>
</dbReference>
<proteinExistence type="predicted"/>
<comment type="caution">
    <text evidence="2">The sequence shown here is derived from an EMBL/GenBank/DDBJ whole genome shotgun (WGS) entry which is preliminary data.</text>
</comment>
<evidence type="ECO:0000313" key="2">
    <source>
        <dbReference type="EMBL" id="MBR0660840.1"/>
    </source>
</evidence>
<feature type="transmembrane region" description="Helical" evidence="1">
    <location>
        <begin position="35"/>
        <end position="57"/>
    </location>
</feature>
<sequence>MSNAQRARLALVLIPGAYAVVTALLYVWSPVLARLAPWQTAALIVPQMVGAMIWGVIPAAHRWFGGFIAGRCTA</sequence>
<feature type="transmembrane region" description="Helical" evidence="1">
    <location>
        <begin position="9"/>
        <end position="29"/>
    </location>
</feature>
<reference evidence="2" key="1">
    <citation type="submission" date="2020-01" db="EMBL/GenBank/DDBJ databases">
        <authorList>
            <person name="Rat A."/>
        </authorList>
    </citation>
    <scope>NUCLEOTIDE SEQUENCE</scope>
    <source>
        <strain evidence="2">LMG 31161</strain>
    </source>
</reference>
<dbReference type="AlphaFoldDB" id="A0A9X9WKI0"/>
<dbReference type="RefSeq" id="WP_168043499.1">
    <property type="nucleotide sequence ID" value="NZ_JAAEDK010000038.1"/>
</dbReference>
<keyword evidence="1" id="KW-0812">Transmembrane</keyword>
<evidence type="ECO:0000313" key="5">
    <source>
        <dbReference type="Proteomes" id="UP001138708"/>
    </source>
</evidence>
<reference evidence="3 4" key="2">
    <citation type="submission" date="2020-02" db="EMBL/GenBank/DDBJ databases">
        <authorList>
            <person name="Sun Q."/>
            <person name="Inoue M."/>
        </authorList>
    </citation>
    <scope>NUCLEOTIDE SEQUENCE [LARGE SCALE GENOMIC DNA]</scope>
    <source>
        <strain evidence="3 4">KCTC 22478</strain>
    </source>
</reference>
<organism evidence="2 5">
    <name type="scientific">Neoroseomonas oryzicola</name>
    <dbReference type="NCBI Taxonomy" id="535904"/>
    <lineage>
        <taxon>Bacteria</taxon>
        <taxon>Pseudomonadati</taxon>
        <taxon>Pseudomonadota</taxon>
        <taxon>Alphaproteobacteria</taxon>
        <taxon>Acetobacterales</taxon>
        <taxon>Acetobacteraceae</taxon>
        <taxon>Neoroseomonas</taxon>
    </lineage>
</organism>
<dbReference type="Proteomes" id="UP000746741">
    <property type="component" value="Unassembled WGS sequence"/>
</dbReference>
<keyword evidence="4" id="KW-1185">Reference proteome</keyword>